<dbReference type="InterPro" id="IPR052929">
    <property type="entry name" value="RNase_H-like_EbsB-rel"/>
</dbReference>
<comment type="caution">
    <text evidence="3">The sequence shown here is derived from an EMBL/GenBank/DDBJ whole genome shotgun (WGS) entry which is preliminary data.</text>
</comment>
<evidence type="ECO:0000313" key="3">
    <source>
        <dbReference type="EMBL" id="KAK0571615.1"/>
    </source>
</evidence>
<feature type="domain" description="RNase H type-1" evidence="2">
    <location>
        <begin position="81"/>
        <end position="174"/>
    </location>
</feature>
<dbReference type="AlphaFoldDB" id="A0AA39V9K8"/>
<accession>A0AA39V9K8</accession>
<dbReference type="InterPro" id="IPR044730">
    <property type="entry name" value="RNase_H-like_dom_plant"/>
</dbReference>
<dbReference type="EMBL" id="JAUESC010000388">
    <property type="protein sequence ID" value="KAK0571615.1"/>
    <property type="molecule type" value="Genomic_DNA"/>
</dbReference>
<dbReference type="PANTHER" id="PTHR47074:SF48">
    <property type="entry name" value="POLYNUCLEOTIDYL TRANSFERASE, RIBONUCLEASE H-LIKE SUPERFAMILY PROTEIN"/>
    <property type="match status" value="1"/>
</dbReference>
<dbReference type="GO" id="GO:0004523">
    <property type="term" value="F:RNA-DNA hybrid ribonuclease activity"/>
    <property type="evidence" value="ECO:0007669"/>
    <property type="project" value="InterPro"/>
</dbReference>
<dbReference type="Pfam" id="PF13456">
    <property type="entry name" value="RVT_3"/>
    <property type="match status" value="1"/>
</dbReference>
<dbReference type="PANTHER" id="PTHR47074">
    <property type="entry name" value="BNAC02G40300D PROTEIN"/>
    <property type="match status" value="1"/>
</dbReference>
<protein>
    <recommendedName>
        <fullName evidence="2">RNase H type-1 domain-containing protein</fullName>
    </recommendedName>
</protein>
<dbReference type="InterPro" id="IPR002156">
    <property type="entry name" value="RNaseH_domain"/>
</dbReference>
<feature type="signal peptide" evidence="1">
    <location>
        <begin position="1"/>
        <end position="17"/>
    </location>
</feature>
<keyword evidence="4" id="KW-1185">Reference proteome</keyword>
<gene>
    <name evidence="3" type="ORF">LWI29_018896</name>
</gene>
<dbReference type="GO" id="GO:0003676">
    <property type="term" value="F:nucleic acid binding"/>
    <property type="evidence" value="ECO:0007669"/>
    <property type="project" value="InterPro"/>
</dbReference>
<dbReference type="Proteomes" id="UP001168877">
    <property type="component" value="Unassembled WGS sequence"/>
</dbReference>
<name>A0AA39V9K8_ACESA</name>
<dbReference type="Gene3D" id="3.30.420.10">
    <property type="entry name" value="Ribonuclease H-like superfamily/Ribonuclease H"/>
    <property type="match status" value="1"/>
</dbReference>
<evidence type="ECO:0000259" key="2">
    <source>
        <dbReference type="Pfam" id="PF13456"/>
    </source>
</evidence>
<reference evidence="3" key="2">
    <citation type="submission" date="2023-06" db="EMBL/GenBank/DDBJ databases">
        <authorList>
            <person name="Swenson N.G."/>
            <person name="Wegrzyn J.L."/>
            <person name="Mcevoy S.L."/>
        </authorList>
    </citation>
    <scope>NUCLEOTIDE SEQUENCE</scope>
    <source>
        <strain evidence="3">NS2018</strain>
        <tissue evidence="3">Leaf</tissue>
    </source>
</reference>
<feature type="chain" id="PRO_5041315529" description="RNase H type-1 domain-containing protein" evidence="1">
    <location>
        <begin position="18"/>
        <end position="199"/>
    </location>
</feature>
<sequence>MISCLSVLGVFLSRLWSSLVHKLNVGNPLDFDNIVCWGSDFVEEWREAHGDDAHQSGSGSIAIADFKSVWKPPEDGIFKINTDAALDSLTRSMGFGIIIWDNSGAVKASAAQKVSALVSPLVAEAMAVGRGIKIALKEGLVPFQIESDSLQVVNMVLKREPSYADVGTIIDKILLSLSGKPRLCKAMLGCGGDGEEVEK</sequence>
<dbReference type="InterPro" id="IPR012337">
    <property type="entry name" value="RNaseH-like_sf"/>
</dbReference>
<dbReference type="InterPro" id="IPR036397">
    <property type="entry name" value="RNaseH_sf"/>
</dbReference>
<proteinExistence type="predicted"/>
<dbReference type="SUPFAM" id="SSF53098">
    <property type="entry name" value="Ribonuclease H-like"/>
    <property type="match status" value="1"/>
</dbReference>
<evidence type="ECO:0000256" key="1">
    <source>
        <dbReference type="SAM" id="SignalP"/>
    </source>
</evidence>
<dbReference type="CDD" id="cd06222">
    <property type="entry name" value="RNase_H_like"/>
    <property type="match status" value="1"/>
</dbReference>
<evidence type="ECO:0000313" key="4">
    <source>
        <dbReference type="Proteomes" id="UP001168877"/>
    </source>
</evidence>
<organism evidence="3 4">
    <name type="scientific">Acer saccharum</name>
    <name type="common">Sugar maple</name>
    <dbReference type="NCBI Taxonomy" id="4024"/>
    <lineage>
        <taxon>Eukaryota</taxon>
        <taxon>Viridiplantae</taxon>
        <taxon>Streptophyta</taxon>
        <taxon>Embryophyta</taxon>
        <taxon>Tracheophyta</taxon>
        <taxon>Spermatophyta</taxon>
        <taxon>Magnoliopsida</taxon>
        <taxon>eudicotyledons</taxon>
        <taxon>Gunneridae</taxon>
        <taxon>Pentapetalae</taxon>
        <taxon>rosids</taxon>
        <taxon>malvids</taxon>
        <taxon>Sapindales</taxon>
        <taxon>Sapindaceae</taxon>
        <taxon>Hippocastanoideae</taxon>
        <taxon>Acereae</taxon>
        <taxon>Acer</taxon>
    </lineage>
</organism>
<reference evidence="3" key="1">
    <citation type="journal article" date="2022" name="Plant J.">
        <title>Strategies of tolerance reflected in two North American maple genomes.</title>
        <authorList>
            <person name="McEvoy S.L."/>
            <person name="Sezen U.U."/>
            <person name="Trouern-Trend A."/>
            <person name="McMahon S.M."/>
            <person name="Schaberg P.G."/>
            <person name="Yang J."/>
            <person name="Wegrzyn J.L."/>
            <person name="Swenson N.G."/>
        </authorList>
    </citation>
    <scope>NUCLEOTIDE SEQUENCE</scope>
    <source>
        <strain evidence="3">NS2018</strain>
    </source>
</reference>
<keyword evidence="1" id="KW-0732">Signal</keyword>